<dbReference type="InterPro" id="IPR029063">
    <property type="entry name" value="SAM-dependent_MTases_sf"/>
</dbReference>
<gene>
    <name evidence="1" type="ORF">B0F88_101256</name>
</gene>
<dbReference type="Proteomes" id="UP000238071">
    <property type="component" value="Unassembled WGS sequence"/>
</dbReference>
<dbReference type="EMBL" id="PTIY01000001">
    <property type="protein sequence ID" value="PPK73726.1"/>
    <property type="molecule type" value="Genomic_DNA"/>
</dbReference>
<organism evidence="1 2">
    <name type="scientific">Methylobacter tundripaludum</name>
    <dbReference type="NCBI Taxonomy" id="173365"/>
    <lineage>
        <taxon>Bacteria</taxon>
        <taxon>Pseudomonadati</taxon>
        <taxon>Pseudomonadota</taxon>
        <taxon>Gammaproteobacteria</taxon>
        <taxon>Methylococcales</taxon>
        <taxon>Methylococcaceae</taxon>
        <taxon>Methylobacter</taxon>
    </lineage>
</organism>
<evidence type="ECO:0000313" key="1">
    <source>
        <dbReference type="EMBL" id="PPK73726.1"/>
    </source>
</evidence>
<keyword evidence="2" id="KW-1185">Reference proteome</keyword>
<dbReference type="RefSeq" id="WP_219820740.1">
    <property type="nucleotide sequence ID" value="NZ_PTIY01000001.1"/>
</dbReference>
<dbReference type="AlphaFoldDB" id="A0A2S6H8J4"/>
<dbReference type="InterPro" id="IPR004951">
    <property type="entry name" value="DUF268_CAE_spp"/>
</dbReference>
<dbReference type="Pfam" id="PF03269">
    <property type="entry name" value="DUF268"/>
    <property type="match status" value="1"/>
</dbReference>
<protein>
    <submittedName>
        <fullName evidence="1">Uncharacterized protein DUF268</fullName>
    </submittedName>
</protein>
<proteinExistence type="predicted"/>
<evidence type="ECO:0000313" key="2">
    <source>
        <dbReference type="Proteomes" id="UP000238071"/>
    </source>
</evidence>
<dbReference type="Gene3D" id="3.40.50.150">
    <property type="entry name" value="Vaccinia Virus protein VP39"/>
    <property type="match status" value="1"/>
</dbReference>
<dbReference type="SUPFAM" id="SSF53335">
    <property type="entry name" value="S-adenosyl-L-methionine-dependent methyltransferases"/>
    <property type="match status" value="1"/>
</dbReference>
<accession>A0A2S6H8J4</accession>
<comment type="caution">
    <text evidence="1">The sequence shown here is derived from an EMBL/GenBank/DDBJ whole genome shotgun (WGS) entry which is preliminary data.</text>
</comment>
<reference evidence="1 2" key="1">
    <citation type="submission" date="2018-02" db="EMBL/GenBank/DDBJ databases">
        <title>Subsurface microbial communities from deep shales in Ohio and West Virginia, USA.</title>
        <authorList>
            <person name="Wrighton K."/>
        </authorList>
    </citation>
    <scope>NUCLEOTIDE SEQUENCE [LARGE SCALE GENOMIC DNA]</scope>
    <source>
        <strain evidence="1 2">OWC-G53F</strain>
    </source>
</reference>
<name>A0A2S6H8J4_9GAMM</name>
<sequence>MKLLAKVLKHWLLAFLYPRPLLGILYLPRFFNHWFRYAGETGAEKIRVLDMQPCLGDWSTHTPFDAHYFYQGAWLARRIGAAEIAKHVDIGSSVLTISVLSAQVETVFVDYRPLKASLPGLTSIAGNILNLPFPDDSIESLSCLHVIEHIGLGRYGDPIDPYGSTKAARELQRIVSRGGNLFISLPVGRERVCFNAHRVHSPISVLKLFPDMKLIEFSYVDDAGQYSEKRAVEAASDFEYGCGLFHFQKP</sequence>